<organism evidence="2 3">
    <name type="scientific">Acinetobacter terrae</name>
    <dbReference type="NCBI Taxonomy" id="2731247"/>
    <lineage>
        <taxon>Bacteria</taxon>
        <taxon>Pseudomonadati</taxon>
        <taxon>Pseudomonadota</taxon>
        <taxon>Gammaproteobacteria</taxon>
        <taxon>Moraxellales</taxon>
        <taxon>Moraxellaceae</taxon>
        <taxon>Acinetobacter</taxon>
        <taxon>Acinetobacter Taxon 24</taxon>
    </lineage>
</organism>
<dbReference type="Pfam" id="PF05229">
    <property type="entry name" value="SCPU"/>
    <property type="match status" value="2"/>
</dbReference>
<dbReference type="PANTHER" id="PTHR37089:SF1">
    <property type="entry name" value="MEMBRANE PROTEIN"/>
    <property type="match status" value="1"/>
</dbReference>
<comment type="caution">
    <text evidence="2">The sequence shown here is derived from an EMBL/GenBank/DDBJ whole genome shotgun (WGS) entry which is preliminary data.</text>
</comment>
<dbReference type="EMBL" id="SJOA01000012">
    <property type="protein sequence ID" value="TCB58394.1"/>
    <property type="molecule type" value="Genomic_DNA"/>
</dbReference>
<name>A0A4R0ELG3_9GAMM</name>
<evidence type="ECO:0000313" key="2">
    <source>
        <dbReference type="EMBL" id="TCB58394.1"/>
    </source>
</evidence>
<feature type="domain" description="Spore coat protein U/FanG" evidence="1">
    <location>
        <begin position="203"/>
        <end position="330"/>
    </location>
</feature>
<dbReference type="Proteomes" id="UP000291380">
    <property type="component" value="Unassembled WGS sequence"/>
</dbReference>
<evidence type="ECO:0000259" key="1">
    <source>
        <dbReference type="Pfam" id="PF05229"/>
    </source>
</evidence>
<sequence>MRIKKQKNHDYLFSSKFAFKIVFGLCLVGIYSNSNAAECSISSLSLDFGEVSTATVSATSNVTVTCSPPNGKTNYTICLTADSWAYGNSSRYLYYSSFLGLILTESLKYDLFYDPARTKLIKSKNETGSLQCSNFTVSGNEKLITQIPVYGLVYSGQQPTMGQYKSSLTLSLELLYASNKGGNIYPTMNEVLTSGKMVSNRAVVTANYENSCVLHNATDVVFGNFDNLNSDKTASAQISLQCPNRTTWKVSLNQGKYALGNSQRRMSNGRDYINYELYSDSSLSRVWGTTLDSMVQANGTNQVQTINVYGKVPKQNFQSAGDYQDTITVTLTY</sequence>
<reference evidence="2 3" key="1">
    <citation type="submission" date="2019-02" db="EMBL/GenBank/DDBJ databases">
        <title>High diversity of culturable Acinetobacter species in natural soil and water ecosystems.</title>
        <authorList>
            <person name="Radolfova-Krizova L."/>
            <person name="Nemec A."/>
        </authorList>
    </citation>
    <scope>NUCLEOTIDE SEQUENCE [LARGE SCALE GENOMIC DNA]</scope>
    <source>
        <strain evidence="2 3">ANC 4281</strain>
    </source>
</reference>
<evidence type="ECO:0000313" key="3">
    <source>
        <dbReference type="Proteomes" id="UP000291380"/>
    </source>
</evidence>
<dbReference type="AlphaFoldDB" id="A0A4R0ELG3"/>
<feature type="domain" description="Spore coat protein U/FanG" evidence="1">
    <location>
        <begin position="35"/>
        <end position="169"/>
    </location>
</feature>
<dbReference type="RefSeq" id="WP_131271485.1">
    <property type="nucleotide sequence ID" value="NZ_SJOA01000012.1"/>
</dbReference>
<gene>
    <name evidence="2" type="ORF">E0H85_10475</name>
</gene>
<dbReference type="SMART" id="SM00972">
    <property type="entry name" value="SCPU"/>
    <property type="match status" value="2"/>
</dbReference>
<dbReference type="InterPro" id="IPR007893">
    <property type="entry name" value="Spore_coat_U/FanG"/>
</dbReference>
<accession>A0A4R0ELG3</accession>
<dbReference type="OrthoDB" id="8588792at2"/>
<proteinExistence type="predicted"/>
<dbReference type="InterPro" id="IPR053167">
    <property type="entry name" value="Spore_coat_component"/>
</dbReference>
<dbReference type="PANTHER" id="PTHR37089">
    <property type="entry name" value="PROTEIN U-RELATED"/>
    <property type="match status" value="1"/>
</dbReference>
<protein>
    <submittedName>
        <fullName evidence="2">SCPU domain-containing protein</fullName>
    </submittedName>
</protein>